<feature type="non-terminal residue" evidence="1">
    <location>
        <position position="57"/>
    </location>
</feature>
<dbReference type="AlphaFoldDB" id="A0A4Y1ZLW1"/>
<sequence>MQEEWNVPSFRNSKKWTPAVALSVVNKERKASDGHLRFKVSSEGSVANRKTWIETTG</sequence>
<dbReference type="Proteomes" id="UP000499080">
    <property type="component" value="Unassembled WGS sequence"/>
</dbReference>
<name>A0A4Y1ZLW1_ARAVE</name>
<dbReference type="EMBL" id="BGPR01075673">
    <property type="protein sequence ID" value="GBL56687.1"/>
    <property type="molecule type" value="Genomic_DNA"/>
</dbReference>
<evidence type="ECO:0000313" key="1">
    <source>
        <dbReference type="EMBL" id="GBL56687.1"/>
    </source>
</evidence>
<organism evidence="1 2">
    <name type="scientific">Araneus ventricosus</name>
    <name type="common">Orbweaver spider</name>
    <name type="synonym">Epeira ventricosa</name>
    <dbReference type="NCBI Taxonomy" id="182803"/>
    <lineage>
        <taxon>Eukaryota</taxon>
        <taxon>Metazoa</taxon>
        <taxon>Ecdysozoa</taxon>
        <taxon>Arthropoda</taxon>
        <taxon>Chelicerata</taxon>
        <taxon>Arachnida</taxon>
        <taxon>Araneae</taxon>
        <taxon>Araneomorphae</taxon>
        <taxon>Entelegynae</taxon>
        <taxon>Araneoidea</taxon>
        <taxon>Araneidae</taxon>
        <taxon>Araneus</taxon>
    </lineage>
</organism>
<evidence type="ECO:0000313" key="2">
    <source>
        <dbReference type="Proteomes" id="UP000499080"/>
    </source>
</evidence>
<comment type="caution">
    <text evidence="1">The sequence shown here is derived from an EMBL/GenBank/DDBJ whole genome shotgun (WGS) entry which is preliminary data.</text>
</comment>
<reference evidence="1 2" key="1">
    <citation type="journal article" date="2019" name="Sci. Rep.">
        <title>Orb-weaving spider Araneus ventricosus genome elucidates the spidroin gene catalogue.</title>
        <authorList>
            <person name="Kono N."/>
            <person name="Nakamura H."/>
            <person name="Ohtoshi R."/>
            <person name="Moran D.A.P."/>
            <person name="Shinohara A."/>
            <person name="Yoshida Y."/>
            <person name="Fujiwara M."/>
            <person name="Mori M."/>
            <person name="Tomita M."/>
            <person name="Arakawa K."/>
        </authorList>
    </citation>
    <scope>NUCLEOTIDE SEQUENCE [LARGE SCALE GENOMIC DNA]</scope>
</reference>
<accession>A0A4Y1ZLW1</accession>
<protein>
    <submittedName>
        <fullName evidence="1">Uncharacterized protein</fullName>
    </submittedName>
</protein>
<gene>
    <name evidence="1" type="ORF">AVEN_2914_1</name>
</gene>
<keyword evidence="2" id="KW-1185">Reference proteome</keyword>
<proteinExistence type="predicted"/>